<evidence type="ECO:0000313" key="1">
    <source>
        <dbReference type="EMBL" id="KIJ60322.1"/>
    </source>
</evidence>
<gene>
    <name evidence="1" type="ORF">HYDPIDRAFT_117211</name>
</gene>
<name>A0A0C9WAR3_9AGAM</name>
<dbReference type="HOGENOM" id="CLU_1845370_0_0_1"/>
<sequence>MLLEGEKIEKKRMSCLSWMFLTNKRWSVTLPALSSNQVEVTPESRVHCAAYDQMLKLYSDADGSLRHFLYTPANFEESGRKVPAETKASRRSVRPDRLEVGLIPRCSGWWGCSIKRSAVAIAPIGPASSLLPSLLLDKV</sequence>
<accession>A0A0C9WAR3</accession>
<keyword evidence="2" id="KW-1185">Reference proteome</keyword>
<reference evidence="1 2" key="1">
    <citation type="submission" date="2014-04" db="EMBL/GenBank/DDBJ databases">
        <title>Evolutionary Origins and Diversification of the Mycorrhizal Mutualists.</title>
        <authorList>
            <consortium name="DOE Joint Genome Institute"/>
            <consortium name="Mycorrhizal Genomics Consortium"/>
            <person name="Kohler A."/>
            <person name="Kuo A."/>
            <person name="Nagy L.G."/>
            <person name="Floudas D."/>
            <person name="Copeland A."/>
            <person name="Barry K.W."/>
            <person name="Cichocki N."/>
            <person name="Veneault-Fourrey C."/>
            <person name="LaButti K."/>
            <person name="Lindquist E.A."/>
            <person name="Lipzen A."/>
            <person name="Lundell T."/>
            <person name="Morin E."/>
            <person name="Murat C."/>
            <person name="Riley R."/>
            <person name="Ohm R."/>
            <person name="Sun H."/>
            <person name="Tunlid A."/>
            <person name="Henrissat B."/>
            <person name="Grigoriev I.V."/>
            <person name="Hibbett D.S."/>
            <person name="Martin F."/>
        </authorList>
    </citation>
    <scope>NUCLEOTIDE SEQUENCE [LARGE SCALE GENOMIC DNA]</scope>
    <source>
        <strain evidence="1 2">MD-312</strain>
    </source>
</reference>
<protein>
    <submittedName>
        <fullName evidence="1">Uncharacterized protein</fullName>
    </submittedName>
</protein>
<dbReference type="EMBL" id="KN839873">
    <property type="protein sequence ID" value="KIJ60322.1"/>
    <property type="molecule type" value="Genomic_DNA"/>
</dbReference>
<proteinExistence type="predicted"/>
<organism evidence="1 2">
    <name type="scientific">Hydnomerulius pinastri MD-312</name>
    <dbReference type="NCBI Taxonomy" id="994086"/>
    <lineage>
        <taxon>Eukaryota</taxon>
        <taxon>Fungi</taxon>
        <taxon>Dikarya</taxon>
        <taxon>Basidiomycota</taxon>
        <taxon>Agaricomycotina</taxon>
        <taxon>Agaricomycetes</taxon>
        <taxon>Agaricomycetidae</taxon>
        <taxon>Boletales</taxon>
        <taxon>Boletales incertae sedis</taxon>
        <taxon>Leucogyrophana</taxon>
    </lineage>
</organism>
<dbReference type="AlphaFoldDB" id="A0A0C9WAR3"/>
<evidence type="ECO:0000313" key="2">
    <source>
        <dbReference type="Proteomes" id="UP000053820"/>
    </source>
</evidence>
<dbReference type="Proteomes" id="UP000053820">
    <property type="component" value="Unassembled WGS sequence"/>
</dbReference>